<dbReference type="RefSeq" id="WP_102873345.1">
    <property type="nucleotide sequence ID" value="NZ_JBDKBT010000027.1"/>
</dbReference>
<sequence>MTRDLVATFGKSNGGTHDWTYKGLDPNLSAPEIKEACELLTTLDIFEQDGVKLFDSVVTAKVRIYEEELLFDPEHDPEPEIEQANEPFSFFNAADKQEPAAFPTVVLTDKVFIEEQHENQSMEHHLASVQSAKHSAPYPTETTKNPIEKEGLFQRMFRRRSRNKEDPNDN</sequence>
<dbReference type="AlphaFoldDB" id="A0A2N8PUP4"/>
<organism evidence="3 4">
    <name type="scientific">Enterococcus avium</name>
    <name type="common">Streptococcus avium</name>
    <dbReference type="NCBI Taxonomy" id="33945"/>
    <lineage>
        <taxon>Bacteria</taxon>
        <taxon>Bacillati</taxon>
        <taxon>Bacillota</taxon>
        <taxon>Bacilli</taxon>
        <taxon>Lactobacillales</taxon>
        <taxon>Enterococcaceae</taxon>
        <taxon>Enterococcus</taxon>
    </lineage>
</organism>
<dbReference type="EMBL" id="JARPWH010000004">
    <property type="protein sequence ID" value="MDT2401193.1"/>
    <property type="molecule type" value="Genomic_DNA"/>
</dbReference>
<evidence type="ECO:0000313" key="2">
    <source>
        <dbReference type="EMBL" id="MDT2401193.1"/>
    </source>
</evidence>
<evidence type="ECO:0000256" key="1">
    <source>
        <dbReference type="SAM" id="MobiDB-lite"/>
    </source>
</evidence>
<protein>
    <recommendedName>
        <fullName evidence="5">DUF2922 family protein</fullName>
    </recommendedName>
</protein>
<dbReference type="Pfam" id="PF11148">
    <property type="entry name" value="DUF2922"/>
    <property type="match status" value="1"/>
</dbReference>
<dbReference type="Proteomes" id="UP001260773">
    <property type="component" value="Unassembled WGS sequence"/>
</dbReference>
<reference evidence="2" key="2">
    <citation type="submission" date="2023-03" db="EMBL/GenBank/DDBJ databases">
        <authorList>
            <person name="Shen W."/>
            <person name="Cai J."/>
        </authorList>
    </citation>
    <scope>NUCLEOTIDE SEQUENCE</scope>
    <source>
        <strain evidence="2">P33-2</strain>
    </source>
</reference>
<feature type="region of interest" description="Disordered" evidence="1">
    <location>
        <begin position="133"/>
        <end position="170"/>
    </location>
</feature>
<gene>
    <name evidence="3" type="ORF">EK398_18000</name>
    <name evidence="2" type="ORF">P7D43_02310</name>
</gene>
<dbReference type="Proteomes" id="UP000288388">
    <property type="component" value="Unassembled WGS sequence"/>
</dbReference>
<comment type="caution">
    <text evidence="3">The sequence shown here is derived from an EMBL/GenBank/DDBJ whole genome shotgun (WGS) entry which is preliminary data.</text>
</comment>
<proteinExistence type="predicted"/>
<accession>A0A2N8PUP4</accession>
<evidence type="ECO:0000313" key="4">
    <source>
        <dbReference type="Proteomes" id="UP000288388"/>
    </source>
</evidence>
<dbReference type="InterPro" id="IPR021321">
    <property type="entry name" value="DUF2922"/>
</dbReference>
<name>A0A2N8PUP4_ENTAV</name>
<reference evidence="3 4" key="1">
    <citation type="submission" date="2018-12" db="EMBL/GenBank/DDBJ databases">
        <title>A novel vanA-carrying plasmid in a clinical isolate of Enterococcus avium.</title>
        <authorList>
            <person name="Bernasconi O.J."/>
            <person name="Luzzaro F."/>
            <person name="Endimiani A."/>
        </authorList>
    </citation>
    <scope>NUCLEOTIDE SEQUENCE [LARGE SCALE GENOMIC DNA]</scope>
    <source>
        <strain evidence="3 4">LC0559/18</strain>
    </source>
</reference>
<dbReference type="EMBL" id="RYZS01000002">
    <property type="protein sequence ID" value="RVU93340.1"/>
    <property type="molecule type" value="Genomic_DNA"/>
</dbReference>
<evidence type="ECO:0008006" key="5">
    <source>
        <dbReference type="Google" id="ProtNLM"/>
    </source>
</evidence>
<evidence type="ECO:0000313" key="3">
    <source>
        <dbReference type="EMBL" id="RVU93340.1"/>
    </source>
</evidence>